<comment type="subcellular location">
    <subcellularLocation>
        <location evidence="7">Cell membrane</location>
        <topology evidence="7">Multi-pass membrane protein</topology>
    </subcellularLocation>
    <subcellularLocation>
        <location evidence="1">Membrane</location>
        <topology evidence="1">Multi-pass membrane protein</topology>
    </subcellularLocation>
</comment>
<keyword evidence="3 7" id="KW-0808">Transferase</keyword>
<dbReference type="EC" id="2.7.8.13" evidence="7 8"/>
<evidence type="ECO:0000313" key="11">
    <source>
        <dbReference type="Proteomes" id="UP000199376"/>
    </source>
</evidence>
<feature type="transmembrane region" description="Helical" evidence="7">
    <location>
        <begin position="139"/>
        <end position="160"/>
    </location>
</feature>
<feature type="transmembrane region" description="Helical" evidence="7">
    <location>
        <begin position="75"/>
        <end position="94"/>
    </location>
</feature>
<dbReference type="PANTHER" id="PTHR22926">
    <property type="entry name" value="PHOSPHO-N-ACETYLMURAMOYL-PENTAPEPTIDE-TRANSFERASE"/>
    <property type="match status" value="1"/>
</dbReference>
<dbReference type="InterPro" id="IPR000715">
    <property type="entry name" value="Glycosyl_transferase_4"/>
</dbReference>
<dbReference type="GO" id="GO:0046872">
    <property type="term" value="F:metal ion binding"/>
    <property type="evidence" value="ECO:0007669"/>
    <property type="project" value="UniProtKB-KW"/>
</dbReference>
<evidence type="ECO:0000313" key="10">
    <source>
        <dbReference type="EMBL" id="SFB94967.1"/>
    </source>
</evidence>
<keyword evidence="7" id="KW-0133">Cell shape</keyword>
<feature type="transmembrane region" description="Helical" evidence="7">
    <location>
        <begin position="197"/>
        <end position="216"/>
    </location>
</feature>
<dbReference type="PROSITE" id="PS01348">
    <property type="entry name" value="MRAY_2"/>
    <property type="match status" value="1"/>
</dbReference>
<feature type="transmembrane region" description="Helical" evidence="7">
    <location>
        <begin position="6"/>
        <end position="24"/>
    </location>
</feature>
<dbReference type="OrthoDB" id="9805475at2"/>
<reference evidence="10 11" key="1">
    <citation type="submission" date="2016-10" db="EMBL/GenBank/DDBJ databases">
        <authorList>
            <person name="de Groot N.N."/>
        </authorList>
    </citation>
    <scope>NUCLEOTIDE SEQUENCE [LARGE SCALE GENOMIC DNA]</scope>
    <source>
        <strain evidence="10 11">DSM 19113</strain>
    </source>
</reference>
<dbReference type="InterPro" id="IPR003524">
    <property type="entry name" value="PNAcMuramoyl-5peptid_Trfase"/>
</dbReference>
<dbReference type="Proteomes" id="UP000199376">
    <property type="component" value="Unassembled WGS sequence"/>
</dbReference>
<keyword evidence="11" id="KW-1185">Reference proteome</keyword>
<dbReference type="RefSeq" id="WP_091502098.1">
    <property type="nucleotide sequence ID" value="NZ_FOLI01000002.1"/>
</dbReference>
<dbReference type="STRING" id="283737.SAMN05660453_0693"/>
<keyword evidence="7" id="KW-0132">Cell division</keyword>
<dbReference type="PANTHER" id="PTHR22926:SF5">
    <property type="entry name" value="PHOSPHO-N-ACETYLMURAMOYL-PENTAPEPTIDE-TRANSFERASE HOMOLOG"/>
    <property type="match status" value="1"/>
</dbReference>
<evidence type="ECO:0000256" key="4">
    <source>
        <dbReference type="ARBA" id="ARBA00022692"/>
    </source>
</evidence>
<evidence type="ECO:0000256" key="7">
    <source>
        <dbReference type="HAMAP-Rule" id="MF_00038"/>
    </source>
</evidence>
<keyword evidence="7" id="KW-0131">Cell cycle</keyword>
<keyword evidence="7" id="KW-0961">Cell wall biogenesis/degradation</keyword>
<dbReference type="UniPathway" id="UPA00219"/>
<dbReference type="CDD" id="cd06852">
    <property type="entry name" value="GT_MraY"/>
    <property type="match status" value="1"/>
</dbReference>
<feature type="transmembrane region" description="Helical" evidence="7">
    <location>
        <begin position="300"/>
        <end position="317"/>
    </location>
</feature>
<accession>A0A1I1F6P3</accession>
<dbReference type="InterPro" id="IPR018480">
    <property type="entry name" value="PNAcMuramoyl-5peptid_Trfase_CS"/>
</dbReference>
<dbReference type="GO" id="GO:0009252">
    <property type="term" value="P:peptidoglycan biosynthetic process"/>
    <property type="evidence" value="ECO:0007669"/>
    <property type="project" value="UniProtKB-UniRule"/>
</dbReference>
<organism evidence="10 11">
    <name type="scientific">Fructobacillus durionis</name>
    <dbReference type="NCBI Taxonomy" id="283737"/>
    <lineage>
        <taxon>Bacteria</taxon>
        <taxon>Bacillati</taxon>
        <taxon>Bacillota</taxon>
        <taxon>Bacilli</taxon>
        <taxon>Lactobacillales</taxon>
        <taxon>Lactobacillaceae</taxon>
        <taxon>Fructobacillus</taxon>
    </lineage>
</organism>
<dbReference type="GO" id="GO:0051301">
    <property type="term" value="P:cell division"/>
    <property type="evidence" value="ECO:0007669"/>
    <property type="project" value="UniProtKB-KW"/>
</dbReference>
<evidence type="ECO:0000256" key="1">
    <source>
        <dbReference type="ARBA" id="ARBA00004141"/>
    </source>
</evidence>
<keyword evidence="4 7" id="KW-0812">Transmembrane</keyword>
<keyword evidence="5 7" id="KW-1133">Transmembrane helix</keyword>
<gene>
    <name evidence="7" type="primary">mraY</name>
    <name evidence="10" type="ORF">SAMN05660453_0693</name>
</gene>
<feature type="transmembrane region" description="Helical" evidence="7">
    <location>
        <begin position="250"/>
        <end position="274"/>
    </location>
</feature>
<comment type="similarity">
    <text evidence="2 7">Belongs to the glycosyltransferase 4 family. MraY subfamily.</text>
</comment>
<evidence type="ECO:0000256" key="2">
    <source>
        <dbReference type="ARBA" id="ARBA00005583"/>
    </source>
</evidence>
<feature type="transmembrane region" description="Helical" evidence="7">
    <location>
        <begin position="49"/>
        <end position="69"/>
    </location>
</feature>
<feature type="transmembrane region" description="Helical" evidence="7">
    <location>
        <begin position="114"/>
        <end position="133"/>
    </location>
</feature>
<dbReference type="HAMAP" id="MF_00038">
    <property type="entry name" value="MraY"/>
    <property type="match status" value="1"/>
</dbReference>
<feature type="binding site" evidence="9">
    <location>
        <position position="167"/>
    </location>
    <ligand>
        <name>Mg(2+)</name>
        <dbReference type="ChEBI" id="CHEBI:18420"/>
    </ligand>
</feature>
<dbReference type="GO" id="GO:0071555">
    <property type="term" value="P:cell wall organization"/>
    <property type="evidence" value="ECO:0007669"/>
    <property type="project" value="UniProtKB-KW"/>
</dbReference>
<dbReference type="GO" id="GO:0008360">
    <property type="term" value="P:regulation of cell shape"/>
    <property type="evidence" value="ECO:0007669"/>
    <property type="project" value="UniProtKB-KW"/>
</dbReference>
<dbReference type="AlphaFoldDB" id="A0A1I1F6P3"/>
<evidence type="ECO:0000256" key="9">
    <source>
        <dbReference type="PIRSR" id="PIRSR600715-1"/>
    </source>
</evidence>
<keyword evidence="7 9" id="KW-0460">Magnesium</keyword>
<keyword evidence="7" id="KW-0573">Peptidoglycan synthesis</keyword>
<evidence type="ECO:0000256" key="6">
    <source>
        <dbReference type="ARBA" id="ARBA00023136"/>
    </source>
</evidence>
<dbReference type="NCBIfam" id="TIGR00445">
    <property type="entry name" value="mraY"/>
    <property type="match status" value="1"/>
</dbReference>
<dbReference type="GO" id="GO:0008963">
    <property type="term" value="F:phospho-N-acetylmuramoyl-pentapeptide-transferase activity"/>
    <property type="evidence" value="ECO:0007669"/>
    <property type="project" value="UniProtKB-UniRule"/>
</dbReference>
<comment type="pathway">
    <text evidence="7">Cell wall biogenesis; peptidoglycan biosynthesis.</text>
</comment>
<evidence type="ECO:0000256" key="5">
    <source>
        <dbReference type="ARBA" id="ARBA00022989"/>
    </source>
</evidence>
<sequence>MLVLEFLLGMVLTAIAMPTVIKKLKESKEQAAIRVLGPDHQQKAGTPSLGGAVFGLVTVVIVFCLPSTYQDHRSLTTILALSVGFASYGVIGAVDDILKQIHHATDGFAFKPKLAAQTVSAVVVMLLLWAMHVPAELNLPFFGVVHLGFFYVIFLWFWLVGWSNATNLTDGLDGLLTGLALIAYGAYTIMAVHVENWAMVSFNFVLMGSLVGFLLFNKPKAKIFMGDCGSLAIGAGLAVESIQLHAVVSLLIIGLIFVIETLSVIIQTISYHFFKVRVFPMAPIHHSFEKFGWTEWQIDAAFWTFGLLSAAFGLWLFQ</sequence>
<protein>
    <recommendedName>
        <fullName evidence="7 8">Phospho-N-acetylmuramoyl-pentapeptide-transferase</fullName>
        <ecNumber evidence="7 8">2.7.8.13</ecNumber>
    </recommendedName>
    <alternativeName>
        <fullName evidence="7">UDP-MurNAc-pentapeptide phosphotransferase</fullName>
    </alternativeName>
</protein>
<comment type="cofactor">
    <cofactor evidence="7 9">
        <name>Mg(2+)</name>
        <dbReference type="ChEBI" id="CHEBI:18420"/>
    </cofactor>
</comment>
<feature type="binding site" evidence="9">
    <location>
        <position position="227"/>
    </location>
    <ligand>
        <name>Mg(2+)</name>
        <dbReference type="ChEBI" id="CHEBI:18420"/>
    </ligand>
</feature>
<evidence type="ECO:0000256" key="3">
    <source>
        <dbReference type="ARBA" id="ARBA00022679"/>
    </source>
</evidence>
<keyword evidence="7" id="KW-1003">Cell membrane</keyword>
<name>A0A1I1F6P3_9LACO</name>
<dbReference type="EMBL" id="FOLI01000002">
    <property type="protein sequence ID" value="SFB94967.1"/>
    <property type="molecule type" value="Genomic_DNA"/>
</dbReference>
<comment type="catalytic activity">
    <reaction evidence="7">
        <text>UDP-N-acetyl-alpha-D-muramoyl-L-alanyl-gamma-D-glutamyl-L-lysyl-D-alanyl-D-alanine + di-trans,octa-cis-undecaprenyl phosphate = Mur2Ac(oyl-L-Ala-gamma-D-Glu-L-Lys-D-Ala-D-Ala)-di-trans,octa-cis-undecaprenyl diphosphate + UMP</text>
        <dbReference type="Rhea" id="RHEA:21920"/>
        <dbReference type="ChEBI" id="CHEBI:57865"/>
        <dbReference type="ChEBI" id="CHEBI:60032"/>
        <dbReference type="ChEBI" id="CHEBI:60392"/>
        <dbReference type="ChEBI" id="CHEBI:70758"/>
        <dbReference type="EC" id="2.7.8.13"/>
    </reaction>
</comment>
<dbReference type="Pfam" id="PF00953">
    <property type="entry name" value="Glycos_transf_4"/>
    <property type="match status" value="1"/>
</dbReference>
<evidence type="ECO:0000256" key="8">
    <source>
        <dbReference type="NCBIfam" id="TIGR00445"/>
    </source>
</evidence>
<dbReference type="GO" id="GO:0005886">
    <property type="term" value="C:plasma membrane"/>
    <property type="evidence" value="ECO:0007669"/>
    <property type="project" value="UniProtKB-SubCell"/>
</dbReference>
<proteinExistence type="inferred from homology"/>
<keyword evidence="7 9" id="KW-0479">Metal-binding</keyword>
<comment type="function">
    <text evidence="7">Catalyzes the initial step of the lipid cycle reactions in the biosynthesis of the cell wall peptidoglycan: transfers peptidoglycan precursor phospho-MurNAc-pentapeptide from UDP-MurNAc-pentapeptide onto the lipid carrier undecaprenyl phosphate, yielding undecaprenyl-pyrophosphoryl-MurNAc-pentapeptide, known as lipid I.</text>
</comment>
<keyword evidence="6 7" id="KW-0472">Membrane</keyword>